<sequence length="70" mass="7920">MGAPKLKLHRAGRDAVDKKNTQHEPSKPLPDQATHQGRGNYISYAGTAICSSKLKYCIQMQYRYCLFGYN</sequence>
<comment type="caution">
    <text evidence="2">The sequence shown here is derived from an EMBL/GenBank/DDBJ whole genome shotgun (WGS) entry which is preliminary data.</text>
</comment>
<evidence type="ECO:0000313" key="3">
    <source>
        <dbReference type="Proteomes" id="UP000824890"/>
    </source>
</evidence>
<proteinExistence type="predicted"/>
<name>A0ABQ7Y8A5_BRANA</name>
<feature type="compositionally biased region" description="Basic and acidic residues" evidence="1">
    <location>
        <begin position="11"/>
        <end position="26"/>
    </location>
</feature>
<accession>A0ABQ7Y8A5</accession>
<gene>
    <name evidence="2" type="ORF">HID58_081623</name>
</gene>
<keyword evidence="3" id="KW-1185">Reference proteome</keyword>
<feature type="region of interest" description="Disordered" evidence="1">
    <location>
        <begin position="1"/>
        <end position="36"/>
    </location>
</feature>
<evidence type="ECO:0000256" key="1">
    <source>
        <dbReference type="SAM" id="MobiDB-lite"/>
    </source>
</evidence>
<organism evidence="2 3">
    <name type="scientific">Brassica napus</name>
    <name type="common">Rape</name>
    <dbReference type="NCBI Taxonomy" id="3708"/>
    <lineage>
        <taxon>Eukaryota</taxon>
        <taxon>Viridiplantae</taxon>
        <taxon>Streptophyta</taxon>
        <taxon>Embryophyta</taxon>
        <taxon>Tracheophyta</taxon>
        <taxon>Spermatophyta</taxon>
        <taxon>Magnoliopsida</taxon>
        <taxon>eudicotyledons</taxon>
        <taxon>Gunneridae</taxon>
        <taxon>Pentapetalae</taxon>
        <taxon>rosids</taxon>
        <taxon>malvids</taxon>
        <taxon>Brassicales</taxon>
        <taxon>Brassicaceae</taxon>
        <taxon>Brassiceae</taxon>
        <taxon>Brassica</taxon>
    </lineage>
</organism>
<dbReference type="Proteomes" id="UP000824890">
    <property type="component" value="Unassembled WGS sequence"/>
</dbReference>
<evidence type="ECO:0000313" key="2">
    <source>
        <dbReference type="EMBL" id="KAH0864412.1"/>
    </source>
</evidence>
<dbReference type="EMBL" id="JAGKQM010000018">
    <property type="protein sequence ID" value="KAH0864412.1"/>
    <property type="molecule type" value="Genomic_DNA"/>
</dbReference>
<reference evidence="2 3" key="1">
    <citation type="submission" date="2021-05" db="EMBL/GenBank/DDBJ databases">
        <title>Genome Assembly of Synthetic Allotetraploid Brassica napus Reveals Homoeologous Exchanges between Subgenomes.</title>
        <authorList>
            <person name="Davis J.T."/>
        </authorList>
    </citation>
    <scope>NUCLEOTIDE SEQUENCE [LARGE SCALE GENOMIC DNA]</scope>
    <source>
        <strain evidence="3">cv. Da-Ae</strain>
        <tissue evidence="2">Seedling</tissue>
    </source>
</reference>
<protein>
    <submittedName>
        <fullName evidence="2">Uncharacterized protein</fullName>
    </submittedName>
</protein>
<feature type="compositionally biased region" description="Basic residues" evidence="1">
    <location>
        <begin position="1"/>
        <end position="10"/>
    </location>
</feature>